<dbReference type="Proteomes" id="UP000054870">
    <property type="component" value="Unassembled WGS sequence"/>
</dbReference>
<dbReference type="AlphaFoldDB" id="A0A158CI15"/>
<evidence type="ECO:0000313" key="3">
    <source>
        <dbReference type="EMBL" id="SAK81959.1"/>
    </source>
</evidence>
<dbReference type="Pfam" id="PF02738">
    <property type="entry name" value="MoCoBD_1"/>
    <property type="match status" value="1"/>
</dbReference>
<dbReference type="SUPFAM" id="SSF56003">
    <property type="entry name" value="Molybdenum cofactor-binding domain"/>
    <property type="match status" value="1"/>
</dbReference>
<dbReference type="GO" id="GO:0016491">
    <property type="term" value="F:oxidoreductase activity"/>
    <property type="evidence" value="ECO:0007669"/>
    <property type="project" value="InterPro"/>
</dbReference>
<dbReference type="InterPro" id="IPR046867">
    <property type="entry name" value="AldOxase/xan_DH_MoCoBD2"/>
</dbReference>
<accession>A0A158CI15</accession>
<dbReference type="Gene3D" id="3.30.365.10">
    <property type="entry name" value="Aldehyde oxidase/xanthine dehydrogenase, molybdopterin binding domain"/>
    <property type="match status" value="3"/>
</dbReference>
<protein>
    <submittedName>
        <fullName evidence="3">Aldehyde oxidase and xanthine dehydrogenase</fullName>
    </submittedName>
</protein>
<gene>
    <name evidence="3" type="ORF">AWB75_05188</name>
</gene>
<dbReference type="EMBL" id="FCOF02000031">
    <property type="protein sequence ID" value="SAK81959.1"/>
    <property type="molecule type" value="Genomic_DNA"/>
</dbReference>
<dbReference type="InterPro" id="IPR052516">
    <property type="entry name" value="N-heterocyclic_Hydroxylase"/>
</dbReference>
<feature type="domain" description="Aldehyde oxidase/xanthine dehydrogenase second molybdopterin binding" evidence="2">
    <location>
        <begin position="217"/>
        <end position="305"/>
    </location>
</feature>
<proteinExistence type="predicted"/>
<evidence type="ECO:0000313" key="4">
    <source>
        <dbReference type="Proteomes" id="UP000054870"/>
    </source>
</evidence>
<evidence type="ECO:0000259" key="2">
    <source>
        <dbReference type="Pfam" id="PF20256"/>
    </source>
</evidence>
<sequence>MRTYLIGGGFGRRLNGDYAVPAALMAKALGRPFKMVLTREDDTRLDSLRSPTLQRLRLGWNDDGKTVAMEHVAVAGWPSLTVFPGNMQKGTNGAPYDPFSISGADHWYEVGALRVRAVNNDLAQKSFRPGWLRAVAPGWTNWALESFVDEVAHAQKTDPVAFRLAHLTAAGRNAGAAPSSTGGARRQANVIRRVAPRAGWGRAMPPDTGLGLASSFGQERAMPTWCACVAQVGVDRPTGRITVQKLWMEIDAGSIIDPDGAMAQAQGAALWGLSMALYEGTGFENGYVRDLNLDTYTPLRMADVPDMDIAFVDSTEVPVGLGEPPTTVVAPAIGNAIFAAVGVRMRHLPIRAADLRPALDRAPHKITG</sequence>
<dbReference type="InterPro" id="IPR037165">
    <property type="entry name" value="AldOxase/xan_DH_Mopterin-bd_sf"/>
</dbReference>
<comment type="caution">
    <text evidence="3">The sequence shown here is derived from an EMBL/GenBank/DDBJ whole genome shotgun (WGS) entry which is preliminary data.</text>
</comment>
<feature type="domain" description="Aldehyde oxidase/xanthine dehydrogenase first molybdopterin binding" evidence="1">
    <location>
        <begin position="4"/>
        <end position="164"/>
    </location>
</feature>
<keyword evidence="4" id="KW-1185">Reference proteome</keyword>
<dbReference type="Pfam" id="PF20256">
    <property type="entry name" value="MoCoBD_2"/>
    <property type="match status" value="1"/>
</dbReference>
<dbReference type="InterPro" id="IPR008274">
    <property type="entry name" value="AldOxase/xan_DH_MoCoBD1"/>
</dbReference>
<name>A0A158CI15_9BURK</name>
<reference evidence="3" key="1">
    <citation type="submission" date="2016-01" db="EMBL/GenBank/DDBJ databases">
        <authorList>
            <person name="Peeters C."/>
        </authorList>
    </citation>
    <scope>NUCLEOTIDE SEQUENCE [LARGE SCALE GENOMIC DNA]</scope>
    <source>
        <strain evidence="3">LMG 29318</strain>
    </source>
</reference>
<dbReference type="PANTHER" id="PTHR47495">
    <property type="entry name" value="ALDEHYDE DEHYDROGENASE"/>
    <property type="match status" value="1"/>
</dbReference>
<organism evidence="3 4">
    <name type="scientific">Caballeronia catudaia</name>
    <dbReference type="NCBI Taxonomy" id="1777136"/>
    <lineage>
        <taxon>Bacteria</taxon>
        <taxon>Pseudomonadati</taxon>
        <taxon>Pseudomonadota</taxon>
        <taxon>Betaproteobacteria</taxon>
        <taxon>Burkholderiales</taxon>
        <taxon>Burkholderiaceae</taxon>
        <taxon>Caballeronia</taxon>
    </lineage>
</organism>
<dbReference type="PANTHER" id="PTHR47495:SF2">
    <property type="entry name" value="ALDEHYDE DEHYDROGENASE"/>
    <property type="match status" value="1"/>
</dbReference>
<evidence type="ECO:0000259" key="1">
    <source>
        <dbReference type="Pfam" id="PF02738"/>
    </source>
</evidence>